<dbReference type="EMBL" id="KN716263">
    <property type="protein sequence ID" value="KJH48580.1"/>
    <property type="molecule type" value="Genomic_DNA"/>
</dbReference>
<accession>A0A0D8XVN7</accession>
<reference evidence="1 2" key="1">
    <citation type="submission" date="2013-11" db="EMBL/GenBank/DDBJ databases">
        <title>Draft genome of the bovine lungworm Dictyocaulus viviparus.</title>
        <authorList>
            <person name="Mitreva M."/>
        </authorList>
    </citation>
    <scope>NUCLEOTIDE SEQUENCE [LARGE SCALE GENOMIC DNA]</scope>
    <source>
        <strain evidence="1 2">HannoverDv2000</strain>
    </source>
</reference>
<evidence type="ECO:0000313" key="1">
    <source>
        <dbReference type="EMBL" id="KJH48580.1"/>
    </source>
</evidence>
<reference evidence="2" key="2">
    <citation type="journal article" date="2016" name="Sci. Rep.">
        <title>Dictyocaulus viviparus genome, variome and transcriptome elucidate lungworm biology and support future intervention.</title>
        <authorList>
            <person name="McNulty S.N."/>
            <person name="Strube C."/>
            <person name="Rosa B.A."/>
            <person name="Martin J.C."/>
            <person name="Tyagi R."/>
            <person name="Choi Y.J."/>
            <person name="Wang Q."/>
            <person name="Hallsworth Pepin K."/>
            <person name="Zhang X."/>
            <person name="Ozersky P."/>
            <person name="Wilson R.K."/>
            <person name="Sternberg P.W."/>
            <person name="Gasser R.B."/>
            <person name="Mitreva M."/>
        </authorList>
    </citation>
    <scope>NUCLEOTIDE SEQUENCE [LARGE SCALE GENOMIC DNA]</scope>
    <source>
        <strain evidence="2">HannoverDv2000</strain>
    </source>
</reference>
<sequence length="215" mass="24437">MKSVLPNYVDSSKFSTWTYSEEKKKKKNEIHDTMYRRQASSRRTRLSERIDVSTHVDSLVGVDCRIARREANTIAPPTDELRSYWLLWIPKGSNSLRNGLSSDVVVDISNGLNSVRNGLSSRVVVNTRRSYWLLWIPKGSNSLRNGLSSDVVVDISNGLNSVRNGLSSGVVTDYDPITNSNVHEENEERKMMSKQKLFDEIIKILSHLTEKENAH</sequence>
<protein>
    <submittedName>
        <fullName evidence="1">Uncharacterized protein</fullName>
    </submittedName>
</protein>
<keyword evidence="2" id="KW-1185">Reference proteome</keyword>
<dbReference type="AlphaFoldDB" id="A0A0D8XVN7"/>
<name>A0A0D8XVN7_DICVI</name>
<dbReference type="Proteomes" id="UP000053766">
    <property type="component" value="Unassembled WGS sequence"/>
</dbReference>
<gene>
    <name evidence="1" type="ORF">DICVIV_05324</name>
</gene>
<evidence type="ECO:0000313" key="2">
    <source>
        <dbReference type="Proteomes" id="UP000053766"/>
    </source>
</evidence>
<proteinExistence type="predicted"/>
<organism evidence="1 2">
    <name type="scientific">Dictyocaulus viviparus</name>
    <name type="common">Bovine lungworm</name>
    <dbReference type="NCBI Taxonomy" id="29172"/>
    <lineage>
        <taxon>Eukaryota</taxon>
        <taxon>Metazoa</taxon>
        <taxon>Ecdysozoa</taxon>
        <taxon>Nematoda</taxon>
        <taxon>Chromadorea</taxon>
        <taxon>Rhabditida</taxon>
        <taxon>Rhabditina</taxon>
        <taxon>Rhabditomorpha</taxon>
        <taxon>Strongyloidea</taxon>
        <taxon>Metastrongylidae</taxon>
        <taxon>Dictyocaulus</taxon>
    </lineage>
</organism>